<evidence type="ECO:0000313" key="6">
    <source>
        <dbReference type="EMBL" id="RFD19378.1"/>
    </source>
</evidence>
<reference evidence="6 7" key="1">
    <citation type="submission" date="2018-08" db="EMBL/GenBank/DDBJ databases">
        <title>Komagataeibacter sp. AV 382.</title>
        <authorList>
            <person name="Skraban J."/>
            <person name="Trcek J."/>
        </authorList>
    </citation>
    <scope>NUCLEOTIDE SEQUENCE [LARGE SCALE GENOMIC DNA]</scope>
    <source>
        <strain evidence="6 7">AV 382</strain>
    </source>
</reference>
<dbReference type="RefSeq" id="WP_116703506.1">
    <property type="nucleotide sequence ID" value="NZ_QUWV01000099.1"/>
</dbReference>
<dbReference type="InterPro" id="IPR003439">
    <property type="entry name" value="ABC_transporter-like_ATP-bd"/>
</dbReference>
<dbReference type="InterPro" id="IPR050683">
    <property type="entry name" value="Bact_Polysacc_Export_ATP-bd"/>
</dbReference>
<dbReference type="InterPro" id="IPR015860">
    <property type="entry name" value="ABC_transpr_TagH-like"/>
</dbReference>
<dbReference type="Gene3D" id="3.40.50.300">
    <property type="entry name" value="P-loop containing nucleotide triphosphate hydrolases"/>
    <property type="match status" value="1"/>
</dbReference>
<dbReference type="InterPro" id="IPR003593">
    <property type="entry name" value="AAA+_ATPase"/>
</dbReference>
<evidence type="ECO:0000259" key="5">
    <source>
        <dbReference type="PROSITE" id="PS50893"/>
    </source>
</evidence>
<dbReference type="Pfam" id="PF00005">
    <property type="entry name" value="ABC_tran"/>
    <property type="match status" value="1"/>
</dbReference>
<dbReference type="EMBL" id="QUWV01000099">
    <property type="protein sequence ID" value="RFD19378.1"/>
    <property type="molecule type" value="Genomic_DNA"/>
</dbReference>
<dbReference type="Proteomes" id="UP000262371">
    <property type="component" value="Unassembled WGS sequence"/>
</dbReference>
<dbReference type="GO" id="GO:0016887">
    <property type="term" value="F:ATP hydrolysis activity"/>
    <property type="evidence" value="ECO:0007669"/>
    <property type="project" value="InterPro"/>
</dbReference>
<keyword evidence="4 6" id="KW-0067">ATP-binding</keyword>
<dbReference type="AlphaFoldDB" id="A0A371YYS6"/>
<dbReference type="PROSITE" id="PS00211">
    <property type="entry name" value="ABC_TRANSPORTER_1"/>
    <property type="match status" value="1"/>
</dbReference>
<accession>A0A371YYS6</accession>
<dbReference type="SMART" id="SM00382">
    <property type="entry name" value="AAA"/>
    <property type="match status" value="1"/>
</dbReference>
<keyword evidence="3" id="KW-0547">Nucleotide-binding</keyword>
<name>A0A371YYS6_9PROT</name>
<proteinExistence type="inferred from homology"/>
<dbReference type="PANTHER" id="PTHR46743">
    <property type="entry name" value="TEICHOIC ACIDS EXPORT ATP-BINDING PROTEIN TAGH"/>
    <property type="match status" value="1"/>
</dbReference>
<keyword evidence="7" id="KW-1185">Reference proteome</keyword>
<dbReference type="InterPro" id="IPR017871">
    <property type="entry name" value="ABC_transporter-like_CS"/>
</dbReference>
<comment type="similarity">
    <text evidence="1">Belongs to the ABC transporter superfamily.</text>
</comment>
<feature type="domain" description="ABC transporter" evidence="5">
    <location>
        <begin position="2"/>
        <end position="215"/>
    </location>
</feature>
<comment type="caution">
    <text evidence="6">The sequence shown here is derived from an EMBL/GenBank/DDBJ whole genome shotgun (WGS) entry which is preliminary data.</text>
</comment>
<protein>
    <submittedName>
        <fullName evidence="6">ABC transporter ATP-binding protein</fullName>
    </submittedName>
</protein>
<keyword evidence="2" id="KW-0813">Transport</keyword>
<dbReference type="OrthoDB" id="7157922at2"/>
<gene>
    <name evidence="6" type="ORF">DY926_11520</name>
</gene>
<dbReference type="GO" id="GO:0016020">
    <property type="term" value="C:membrane"/>
    <property type="evidence" value="ECO:0007669"/>
    <property type="project" value="InterPro"/>
</dbReference>
<evidence type="ECO:0000256" key="1">
    <source>
        <dbReference type="ARBA" id="ARBA00005417"/>
    </source>
</evidence>
<organism evidence="6 7">
    <name type="scientific">Komagataeibacter melaceti</name>
    <dbReference type="NCBI Taxonomy" id="2766577"/>
    <lineage>
        <taxon>Bacteria</taxon>
        <taxon>Pseudomonadati</taxon>
        <taxon>Pseudomonadota</taxon>
        <taxon>Alphaproteobacteria</taxon>
        <taxon>Acetobacterales</taxon>
        <taxon>Acetobacteraceae</taxon>
        <taxon>Komagataeibacter</taxon>
    </lineage>
</organism>
<dbReference type="PANTHER" id="PTHR46743:SF2">
    <property type="entry name" value="TEICHOIC ACIDS EXPORT ATP-BINDING PROTEIN TAGH"/>
    <property type="match status" value="1"/>
</dbReference>
<evidence type="ECO:0000256" key="4">
    <source>
        <dbReference type="ARBA" id="ARBA00022840"/>
    </source>
</evidence>
<evidence type="ECO:0000313" key="7">
    <source>
        <dbReference type="Proteomes" id="UP000262371"/>
    </source>
</evidence>
<sequence length="217" mass="24158">MIRFDDVTKIYHARGVNKCVMDHQSFTIERGQSIGVVGVNGAGKSTLTRMMAGIEYPTSGTITREMSVSWPLGFGGAFQASLTGADNTRFIARIYGRPIDEMLEYVNNFARLGHYFDAPVKTYSSGMSSRLAFAVSLAIKFDCYLVDEVTAVGDQSFRTQCREALMERREHGSLIMVSHDPNTLREYCDSGAILCNGRLTFYDTLEDAITASHKLYQ</sequence>
<dbReference type="GO" id="GO:0005524">
    <property type="term" value="F:ATP binding"/>
    <property type="evidence" value="ECO:0007669"/>
    <property type="project" value="UniProtKB-KW"/>
</dbReference>
<dbReference type="InterPro" id="IPR027417">
    <property type="entry name" value="P-loop_NTPase"/>
</dbReference>
<dbReference type="SUPFAM" id="SSF52540">
    <property type="entry name" value="P-loop containing nucleoside triphosphate hydrolases"/>
    <property type="match status" value="1"/>
</dbReference>
<dbReference type="CDD" id="cd03220">
    <property type="entry name" value="ABC_KpsT_Wzt"/>
    <property type="match status" value="1"/>
</dbReference>
<dbReference type="GO" id="GO:0140359">
    <property type="term" value="F:ABC-type transporter activity"/>
    <property type="evidence" value="ECO:0007669"/>
    <property type="project" value="InterPro"/>
</dbReference>
<evidence type="ECO:0000256" key="3">
    <source>
        <dbReference type="ARBA" id="ARBA00022741"/>
    </source>
</evidence>
<dbReference type="PROSITE" id="PS50893">
    <property type="entry name" value="ABC_TRANSPORTER_2"/>
    <property type="match status" value="1"/>
</dbReference>
<evidence type="ECO:0000256" key="2">
    <source>
        <dbReference type="ARBA" id="ARBA00022448"/>
    </source>
</evidence>